<evidence type="ECO:0000313" key="3">
    <source>
        <dbReference type="Proteomes" id="UP000467322"/>
    </source>
</evidence>
<proteinExistence type="predicted"/>
<dbReference type="PANTHER" id="PTHR43664">
    <property type="entry name" value="MONOAMINE OXIDASE-RELATED"/>
    <property type="match status" value="1"/>
</dbReference>
<dbReference type="Gene3D" id="3.10.129.10">
    <property type="entry name" value="Hotdog Thioesterase"/>
    <property type="match status" value="1"/>
</dbReference>
<sequence>MTQRYFEDLPVGFTFRTEAVELTRDAIVKFASEWDPQPFHLDDAAAAETHFGTLIASGWHTLLIAFNLSMQAGVWDEASMGASGMDEVRWFKPTRPGDKIHVRAEVVSAERSKTRPDRGRVAFRIDVHREDGEKVASYIGNHLMKARGTSVA</sequence>
<reference evidence="2 3" key="1">
    <citation type="submission" date="2019-12" db="EMBL/GenBank/DDBJ databases">
        <title>Maritimibacter sp. nov. sp. isolated from sea sand.</title>
        <authorList>
            <person name="Kim J."/>
            <person name="Jeong S.E."/>
            <person name="Jung H.S."/>
            <person name="Jeon C.O."/>
        </authorList>
    </citation>
    <scope>NUCLEOTIDE SEQUENCE [LARGE SCALE GENOMIC DNA]</scope>
    <source>
        <strain evidence="2 3">DP07</strain>
    </source>
</reference>
<comment type="caution">
    <text evidence="2">The sequence shown here is derived from an EMBL/GenBank/DDBJ whole genome shotgun (WGS) entry which is preliminary data.</text>
</comment>
<protein>
    <submittedName>
        <fullName evidence="2">Acyl dehydratase</fullName>
    </submittedName>
</protein>
<evidence type="ECO:0000259" key="1">
    <source>
        <dbReference type="Pfam" id="PF01575"/>
    </source>
</evidence>
<name>A0A845MA72_9RHOB</name>
<feature type="domain" description="MaoC-like" evidence="1">
    <location>
        <begin position="15"/>
        <end position="113"/>
    </location>
</feature>
<gene>
    <name evidence="2" type="ORF">GQE99_17715</name>
</gene>
<keyword evidence="3" id="KW-1185">Reference proteome</keyword>
<dbReference type="PANTHER" id="PTHR43664:SF1">
    <property type="entry name" value="BETA-METHYLMALYL-COA DEHYDRATASE"/>
    <property type="match status" value="1"/>
</dbReference>
<dbReference type="Proteomes" id="UP000467322">
    <property type="component" value="Unassembled WGS sequence"/>
</dbReference>
<dbReference type="InterPro" id="IPR002539">
    <property type="entry name" value="MaoC-like_dom"/>
</dbReference>
<dbReference type="Pfam" id="PF01575">
    <property type="entry name" value="MaoC_dehydratas"/>
    <property type="match status" value="1"/>
</dbReference>
<dbReference type="CDD" id="cd03454">
    <property type="entry name" value="YdeM"/>
    <property type="match status" value="1"/>
</dbReference>
<dbReference type="InterPro" id="IPR052342">
    <property type="entry name" value="MCH/BMMD"/>
</dbReference>
<accession>A0A845MA72</accession>
<dbReference type="AlphaFoldDB" id="A0A845MA72"/>
<organism evidence="2 3">
    <name type="scientific">Maritimibacter harenae</name>
    <dbReference type="NCBI Taxonomy" id="2606218"/>
    <lineage>
        <taxon>Bacteria</taxon>
        <taxon>Pseudomonadati</taxon>
        <taxon>Pseudomonadota</taxon>
        <taxon>Alphaproteobacteria</taxon>
        <taxon>Rhodobacterales</taxon>
        <taxon>Roseobacteraceae</taxon>
        <taxon>Maritimibacter</taxon>
    </lineage>
</organism>
<evidence type="ECO:0000313" key="2">
    <source>
        <dbReference type="EMBL" id="MZR14863.1"/>
    </source>
</evidence>
<dbReference type="EMBL" id="WTUX01000019">
    <property type="protein sequence ID" value="MZR14863.1"/>
    <property type="molecule type" value="Genomic_DNA"/>
</dbReference>
<dbReference type="SUPFAM" id="SSF54637">
    <property type="entry name" value="Thioesterase/thiol ester dehydrase-isomerase"/>
    <property type="match status" value="1"/>
</dbReference>
<dbReference type="InterPro" id="IPR029069">
    <property type="entry name" value="HotDog_dom_sf"/>
</dbReference>
<dbReference type="RefSeq" id="WP_161353010.1">
    <property type="nucleotide sequence ID" value="NZ_WTUX01000019.1"/>
</dbReference>